<dbReference type="GeneID" id="66076897"/>
<evidence type="ECO:0000256" key="1">
    <source>
        <dbReference type="SAM" id="MobiDB-lite"/>
    </source>
</evidence>
<dbReference type="EMBL" id="CM032184">
    <property type="protein sequence ID" value="KAG7094214.1"/>
    <property type="molecule type" value="Genomic_DNA"/>
</dbReference>
<dbReference type="RefSeq" id="XP_043010684.1">
    <property type="nucleotide sequence ID" value="XM_043152598.1"/>
</dbReference>
<evidence type="ECO:0000313" key="2">
    <source>
        <dbReference type="EMBL" id="KAG7094214.1"/>
    </source>
</evidence>
<keyword evidence="3" id="KW-1185">Reference proteome</keyword>
<dbReference type="Proteomes" id="UP001049176">
    <property type="component" value="Chromosome 4"/>
</dbReference>
<dbReference type="KEGG" id="more:E1B28_007821"/>
<reference evidence="2" key="1">
    <citation type="journal article" date="2021" name="Genome Biol. Evol.">
        <title>The assembled and annotated genome of the fairy-ring fungus Marasmius oreades.</title>
        <authorList>
            <person name="Hiltunen M."/>
            <person name="Ament-Velasquez S.L."/>
            <person name="Johannesson H."/>
        </authorList>
    </citation>
    <scope>NUCLEOTIDE SEQUENCE</scope>
    <source>
        <strain evidence="2">03SP1</strain>
    </source>
</reference>
<proteinExistence type="predicted"/>
<accession>A0A9P7S2H9</accession>
<name>A0A9P7S2H9_9AGAR</name>
<organism evidence="2 3">
    <name type="scientific">Marasmius oreades</name>
    <name type="common">fairy-ring Marasmius</name>
    <dbReference type="NCBI Taxonomy" id="181124"/>
    <lineage>
        <taxon>Eukaryota</taxon>
        <taxon>Fungi</taxon>
        <taxon>Dikarya</taxon>
        <taxon>Basidiomycota</taxon>
        <taxon>Agaricomycotina</taxon>
        <taxon>Agaricomycetes</taxon>
        <taxon>Agaricomycetidae</taxon>
        <taxon>Agaricales</taxon>
        <taxon>Marasmiineae</taxon>
        <taxon>Marasmiaceae</taxon>
        <taxon>Marasmius</taxon>
    </lineage>
</organism>
<feature type="region of interest" description="Disordered" evidence="1">
    <location>
        <begin position="40"/>
        <end position="71"/>
    </location>
</feature>
<comment type="caution">
    <text evidence="2">The sequence shown here is derived from an EMBL/GenBank/DDBJ whole genome shotgun (WGS) entry which is preliminary data.</text>
</comment>
<gene>
    <name evidence="2" type="ORF">E1B28_007821</name>
</gene>
<sequence length="71" mass="8216">MRNLLANSTLAMSRIERNRRLKLKLEHLLVLNACGSPTKARHPFGPAYHGKCKRKRKHTEGDRQVNELQLI</sequence>
<evidence type="ECO:0000313" key="3">
    <source>
        <dbReference type="Proteomes" id="UP001049176"/>
    </source>
</evidence>
<dbReference type="AlphaFoldDB" id="A0A9P7S2H9"/>
<protein>
    <submittedName>
        <fullName evidence="2">Uncharacterized protein</fullName>
    </submittedName>
</protein>